<name>A0A2S0WG50_9CORY</name>
<dbReference type="KEGG" id="clia:C3E79_09930"/>
<sequence>MMVLVITACPAGLRGDVTKWLLEIAPGVFVGRPTARIRDLLWERTISLVKDGKALLVYSSDNEQGMEFLTHRHDWTPQDFDGLTLMVRPSPGASKHSNQRRKGWSTARRQRKAYGSR</sequence>
<dbReference type="InterPro" id="IPR010152">
    <property type="entry name" value="CRISPR-assoc_prot_Cas2_sub"/>
</dbReference>
<dbReference type="OrthoDB" id="8527479at2"/>
<evidence type="ECO:0000313" key="2">
    <source>
        <dbReference type="EMBL" id="AWB84751.1"/>
    </source>
</evidence>
<keyword evidence="3" id="KW-1185">Reference proteome</keyword>
<dbReference type="CDD" id="cd09755">
    <property type="entry name" value="Cas2_I-E"/>
    <property type="match status" value="1"/>
</dbReference>
<reference evidence="3" key="1">
    <citation type="submission" date="2018-01" db="EMBL/GenBank/DDBJ databases">
        <authorList>
            <person name="Li J."/>
        </authorList>
    </citation>
    <scope>NUCLEOTIDE SEQUENCE [LARGE SCALE GENOMIC DNA]</scope>
    <source>
        <strain evidence="3">2184</strain>
    </source>
</reference>
<feature type="region of interest" description="Disordered" evidence="1">
    <location>
        <begin position="86"/>
        <end position="117"/>
    </location>
</feature>
<gene>
    <name evidence="2" type="primary">cas2e</name>
    <name evidence="2" type="ORF">C3E79_09930</name>
</gene>
<dbReference type="RefSeq" id="WP_108404759.1">
    <property type="nucleotide sequence ID" value="NZ_CP026948.1"/>
</dbReference>
<organism evidence="2 3">
    <name type="scientific">Corynebacterium liangguodongii</name>
    <dbReference type="NCBI Taxonomy" id="2079535"/>
    <lineage>
        <taxon>Bacteria</taxon>
        <taxon>Bacillati</taxon>
        <taxon>Actinomycetota</taxon>
        <taxon>Actinomycetes</taxon>
        <taxon>Mycobacteriales</taxon>
        <taxon>Corynebacteriaceae</taxon>
        <taxon>Corynebacterium</taxon>
    </lineage>
</organism>
<evidence type="ECO:0000256" key="1">
    <source>
        <dbReference type="SAM" id="MobiDB-lite"/>
    </source>
</evidence>
<evidence type="ECO:0000313" key="3">
    <source>
        <dbReference type="Proteomes" id="UP000244754"/>
    </source>
</evidence>
<dbReference type="Gene3D" id="3.30.70.240">
    <property type="match status" value="1"/>
</dbReference>
<dbReference type="NCBIfam" id="TIGR01873">
    <property type="entry name" value="cas_CT1978"/>
    <property type="match status" value="1"/>
</dbReference>
<dbReference type="Pfam" id="PF09707">
    <property type="entry name" value="Cas_Cas2CT1978"/>
    <property type="match status" value="1"/>
</dbReference>
<accession>A0A2S0WG50</accession>
<proteinExistence type="predicted"/>
<feature type="compositionally biased region" description="Basic residues" evidence="1">
    <location>
        <begin position="97"/>
        <end position="117"/>
    </location>
</feature>
<dbReference type="Proteomes" id="UP000244754">
    <property type="component" value="Chromosome"/>
</dbReference>
<dbReference type="AlphaFoldDB" id="A0A2S0WG50"/>
<dbReference type="EMBL" id="CP026948">
    <property type="protein sequence ID" value="AWB84751.1"/>
    <property type="molecule type" value="Genomic_DNA"/>
</dbReference>
<protein>
    <submittedName>
        <fullName evidence="2">Type I-E CRISPR-associated endoribonuclease Cas2</fullName>
    </submittedName>
</protein>